<dbReference type="AlphaFoldDB" id="A0A9P0Z3H8"/>
<reference evidence="1" key="1">
    <citation type="submission" date="2022-07" db="EMBL/GenBank/DDBJ databases">
        <authorList>
            <person name="Macas J."/>
            <person name="Novak P."/>
            <person name="Neumann P."/>
        </authorList>
    </citation>
    <scope>NUCLEOTIDE SEQUENCE</scope>
</reference>
<evidence type="ECO:0000313" key="2">
    <source>
        <dbReference type="Proteomes" id="UP001152484"/>
    </source>
</evidence>
<organism evidence="1 2">
    <name type="scientific">Cuscuta europaea</name>
    <name type="common">European dodder</name>
    <dbReference type="NCBI Taxonomy" id="41803"/>
    <lineage>
        <taxon>Eukaryota</taxon>
        <taxon>Viridiplantae</taxon>
        <taxon>Streptophyta</taxon>
        <taxon>Embryophyta</taxon>
        <taxon>Tracheophyta</taxon>
        <taxon>Spermatophyta</taxon>
        <taxon>Magnoliopsida</taxon>
        <taxon>eudicotyledons</taxon>
        <taxon>Gunneridae</taxon>
        <taxon>Pentapetalae</taxon>
        <taxon>asterids</taxon>
        <taxon>lamiids</taxon>
        <taxon>Solanales</taxon>
        <taxon>Convolvulaceae</taxon>
        <taxon>Cuscuteae</taxon>
        <taxon>Cuscuta</taxon>
        <taxon>Cuscuta subgen. Cuscuta</taxon>
    </lineage>
</organism>
<dbReference type="Proteomes" id="UP001152484">
    <property type="component" value="Unassembled WGS sequence"/>
</dbReference>
<proteinExistence type="predicted"/>
<comment type="caution">
    <text evidence="1">The sequence shown here is derived from an EMBL/GenBank/DDBJ whole genome shotgun (WGS) entry which is preliminary data.</text>
</comment>
<evidence type="ECO:0000313" key="1">
    <source>
        <dbReference type="EMBL" id="CAH9087756.1"/>
    </source>
</evidence>
<sequence length="93" mass="10097">MVEGNCHLHTPVHIVEVMGTQHHDLHTCMFPYQRSKPVSMAGDGWASSSANGKHEPLSVVVVYHVEVTVPASANGPGGRTRRGLCVCFTNLFN</sequence>
<protein>
    <submittedName>
        <fullName evidence="1">Uncharacterized protein</fullName>
    </submittedName>
</protein>
<name>A0A9P0Z3H8_CUSEU</name>
<accession>A0A9P0Z3H8</accession>
<dbReference type="EMBL" id="CAMAPE010000019">
    <property type="protein sequence ID" value="CAH9087756.1"/>
    <property type="molecule type" value="Genomic_DNA"/>
</dbReference>
<gene>
    <name evidence="1" type="ORF">CEURO_LOCUS10227</name>
</gene>
<keyword evidence="2" id="KW-1185">Reference proteome</keyword>